<protein>
    <submittedName>
        <fullName evidence="1">Uncharacterized protein</fullName>
    </submittedName>
</protein>
<comment type="caution">
    <text evidence="1">The sequence shown here is derived from an EMBL/GenBank/DDBJ whole genome shotgun (WGS) entry which is preliminary data.</text>
</comment>
<evidence type="ECO:0000313" key="2">
    <source>
        <dbReference type="Proteomes" id="UP000237194"/>
    </source>
</evidence>
<dbReference type="Proteomes" id="UP000237194">
    <property type="component" value="Unassembled WGS sequence"/>
</dbReference>
<proteinExistence type="predicted"/>
<reference evidence="1 2" key="1">
    <citation type="submission" date="2016-08" db="EMBL/GenBank/DDBJ databases">
        <authorList>
            <person name="Seilhamer J.J."/>
        </authorList>
    </citation>
    <scope>NUCLEOTIDE SEQUENCE [LARGE SCALE GENOMIC DNA]</scope>
    <source>
        <strain evidence="1 2">KT-27</strain>
    </source>
</reference>
<sequence length="131" mass="14803">MPTAPEYLVRVDPNNGTEYAYNLKRLGSKDLGYTGNSSDIAGYIFFKLTVYIDGTKVQEQATAFVPSEYSNAIKFLKMDRDEKDSYRFDLGMSDSGRLFIIASANDVVYLEPKDTIKKPTSNKEKTKDLVF</sequence>
<evidence type="ECO:0000313" key="1">
    <source>
        <dbReference type="EMBL" id="POF88251.1"/>
    </source>
</evidence>
<gene>
    <name evidence="1" type="ORF">BGP80_09835</name>
</gene>
<dbReference type="RefSeq" id="WP_103436453.1">
    <property type="nucleotide sequence ID" value="NZ_MIND01000018.1"/>
</dbReference>
<accession>A0A2S3WBG8</accession>
<name>A0A2S3WBG8_PSEPU</name>
<dbReference type="EMBL" id="MIND01000018">
    <property type="protein sequence ID" value="POF88251.1"/>
    <property type="molecule type" value="Genomic_DNA"/>
</dbReference>
<dbReference type="AlphaFoldDB" id="A0A2S3WBG8"/>
<reference evidence="1 2" key="2">
    <citation type="submission" date="2018-03" db="EMBL/GenBank/DDBJ databases">
        <title>Draft genome of Pseudomonas putida strain KT-27.</title>
        <authorList>
            <person name="Yoshizawa S."/>
            <person name="Khan N.H."/>
            <person name="Nishimura M."/>
            <person name="Chiura H.X."/>
            <person name="Ogura Y."/>
            <person name="Hayashi T."/>
            <person name="Kogure K."/>
        </authorList>
    </citation>
    <scope>NUCLEOTIDE SEQUENCE [LARGE SCALE GENOMIC DNA]</scope>
    <source>
        <strain evidence="1 2">KT-27</strain>
    </source>
</reference>
<organism evidence="1 2">
    <name type="scientific">Pseudomonas putida</name>
    <name type="common">Arthrobacter siderocapsulatus</name>
    <dbReference type="NCBI Taxonomy" id="303"/>
    <lineage>
        <taxon>Bacteria</taxon>
        <taxon>Pseudomonadati</taxon>
        <taxon>Pseudomonadota</taxon>
        <taxon>Gammaproteobacteria</taxon>
        <taxon>Pseudomonadales</taxon>
        <taxon>Pseudomonadaceae</taxon>
        <taxon>Pseudomonas</taxon>
    </lineage>
</organism>